<comment type="similarity">
    <text evidence="1">Belongs to the bacterial ribosomal protein bL19 family.</text>
</comment>
<feature type="compositionally biased region" description="Basic and acidic residues" evidence="4">
    <location>
        <begin position="208"/>
        <end position="222"/>
    </location>
</feature>
<accession>A0A3B0SBQ5</accession>
<keyword evidence="2 5" id="KW-0689">Ribosomal protein</keyword>
<dbReference type="FunFam" id="2.30.30.790:FF:000001">
    <property type="entry name" value="50S ribosomal protein L19"/>
    <property type="match status" value="1"/>
</dbReference>
<dbReference type="SUPFAM" id="SSF50104">
    <property type="entry name" value="Translation proteins SH3-like domain"/>
    <property type="match status" value="1"/>
</dbReference>
<name>A0A3B0SBQ5_9ZZZZ</name>
<proteinExistence type="inferred from homology"/>
<evidence type="ECO:0000256" key="3">
    <source>
        <dbReference type="ARBA" id="ARBA00023274"/>
    </source>
</evidence>
<protein>
    <submittedName>
        <fullName evidence="5">LSU ribosomal protein L19p</fullName>
    </submittedName>
</protein>
<dbReference type="GO" id="GO:0022625">
    <property type="term" value="C:cytosolic large ribosomal subunit"/>
    <property type="evidence" value="ECO:0007669"/>
    <property type="project" value="TreeGrafter"/>
</dbReference>
<dbReference type="InterPro" id="IPR008991">
    <property type="entry name" value="Translation_prot_SH3-like_sf"/>
</dbReference>
<sequence>MNIIGQLEAEEAAKINAQRELPDFAPGDTVVVAVRIREGERSRVQNYEGVVIARSGGGIHENFTVRKMSYGEGVERVFPLYSPLVEGVTVLRHGKVRRAKLYYLRGLTGKRARIAEKQRSQVKKEIEVSAEKNVDKISTDDISLLSGVGAVLAKKLAAEGINSFKQIADWSADDVADYDAKLDLKGRIEREEWIEQAKELMAGKAPRAKVDQKAAEKAEKED</sequence>
<dbReference type="GO" id="GO:0006412">
    <property type="term" value="P:translation"/>
    <property type="evidence" value="ECO:0007669"/>
    <property type="project" value="InterPro"/>
</dbReference>
<evidence type="ECO:0000256" key="2">
    <source>
        <dbReference type="ARBA" id="ARBA00022980"/>
    </source>
</evidence>
<dbReference type="NCBIfam" id="TIGR01024">
    <property type="entry name" value="rplS_bact"/>
    <property type="match status" value="1"/>
</dbReference>
<dbReference type="InterPro" id="IPR018257">
    <property type="entry name" value="Ribosomal_bL19_CS"/>
</dbReference>
<evidence type="ECO:0000256" key="1">
    <source>
        <dbReference type="ARBA" id="ARBA00005781"/>
    </source>
</evidence>
<keyword evidence="3" id="KW-0687">Ribonucleoprotein</keyword>
<dbReference type="InterPro" id="IPR001857">
    <property type="entry name" value="Ribosomal_bL19"/>
</dbReference>
<dbReference type="Gene3D" id="1.10.150.20">
    <property type="entry name" value="5' to 3' exonuclease, C-terminal subdomain"/>
    <property type="match status" value="1"/>
</dbReference>
<dbReference type="EMBL" id="UOEC01000200">
    <property type="protein sequence ID" value="VAW02568.1"/>
    <property type="molecule type" value="Genomic_DNA"/>
</dbReference>
<dbReference type="PRINTS" id="PR00061">
    <property type="entry name" value="RIBOSOMALL19"/>
</dbReference>
<dbReference type="PANTHER" id="PTHR15680:SF9">
    <property type="entry name" value="LARGE RIBOSOMAL SUBUNIT PROTEIN BL19M"/>
    <property type="match status" value="1"/>
</dbReference>
<gene>
    <name evidence="5" type="ORF">MNBD_ALPHA08-864</name>
</gene>
<reference evidence="5" key="1">
    <citation type="submission" date="2018-06" db="EMBL/GenBank/DDBJ databases">
        <authorList>
            <person name="Zhirakovskaya E."/>
        </authorList>
    </citation>
    <scope>NUCLEOTIDE SEQUENCE</scope>
</reference>
<feature type="region of interest" description="Disordered" evidence="4">
    <location>
        <begin position="203"/>
        <end position="222"/>
    </location>
</feature>
<dbReference type="HAMAP" id="MF_00402">
    <property type="entry name" value="Ribosomal_bL19"/>
    <property type="match status" value="1"/>
</dbReference>
<dbReference type="Pfam" id="PF01245">
    <property type="entry name" value="Ribosomal_L19"/>
    <property type="match status" value="1"/>
</dbReference>
<dbReference type="Gene3D" id="2.30.30.790">
    <property type="match status" value="1"/>
</dbReference>
<evidence type="ECO:0000313" key="5">
    <source>
        <dbReference type="EMBL" id="VAW02568.1"/>
    </source>
</evidence>
<dbReference type="GO" id="GO:0003735">
    <property type="term" value="F:structural constituent of ribosome"/>
    <property type="evidence" value="ECO:0007669"/>
    <property type="project" value="InterPro"/>
</dbReference>
<evidence type="ECO:0000256" key="4">
    <source>
        <dbReference type="SAM" id="MobiDB-lite"/>
    </source>
</evidence>
<dbReference type="PROSITE" id="PS01015">
    <property type="entry name" value="RIBOSOMAL_L19"/>
    <property type="match status" value="1"/>
</dbReference>
<dbReference type="PANTHER" id="PTHR15680">
    <property type="entry name" value="RIBOSOMAL PROTEIN L19"/>
    <property type="match status" value="1"/>
</dbReference>
<dbReference type="AlphaFoldDB" id="A0A3B0SBQ5"/>
<organism evidence="5">
    <name type="scientific">hydrothermal vent metagenome</name>
    <dbReference type="NCBI Taxonomy" id="652676"/>
    <lineage>
        <taxon>unclassified sequences</taxon>
        <taxon>metagenomes</taxon>
        <taxon>ecological metagenomes</taxon>
    </lineage>
</organism>
<dbReference type="InterPro" id="IPR038657">
    <property type="entry name" value="Ribosomal_bL19_sf"/>
</dbReference>